<keyword evidence="3" id="KW-1185">Reference proteome</keyword>
<dbReference type="EMBL" id="CP104013">
    <property type="protein sequence ID" value="UYP45982.1"/>
    <property type="molecule type" value="Genomic_DNA"/>
</dbReference>
<gene>
    <name evidence="2" type="ORF">NEF87_002267</name>
</gene>
<feature type="domain" description="B12-binding" evidence="1">
    <location>
        <begin position="88"/>
        <end position="213"/>
    </location>
</feature>
<organism evidence="2 3">
    <name type="scientific">Candidatus Lokiarchaeum ossiferum</name>
    <dbReference type="NCBI Taxonomy" id="2951803"/>
    <lineage>
        <taxon>Archaea</taxon>
        <taxon>Promethearchaeati</taxon>
        <taxon>Promethearchaeota</taxon>
        <taxon>Promethearchaeia</taxon>
        <taxon>Promethearchaeales</taxon>
        <taxon>Promethearchaeaceae</taxon>
        <taxon>Candidatus Lokiarchaeum</taxon>
    </lineage>
</organism>
<dbReference type="SUPFAM" id="SSF47644">
    <property type="entry name" value="Methionine synthase domain"/>
    <property type="match status" value="1"/>
</dbReference>
<name>A0ABY6HUF7_9ARCH</name>
<accession>A0ABY6HUF7</accession>
<sequence length="213" mass="23833">MQEQVISDLTQALINLDIDLVKNIFKASLSPNSSEFSGNERILIESQKRIGDLWETGDVALSQVYMAGMLCNDILDEFLPNNFTNQTKKGPIYVVVLEDYHFLGAKMLISILKLSGYNVIDYGIGVSVENLVQYVQRDRCEILMISTLMLHSALKIELLIKKLKDLQLKTRVIVGGAPFNIDPKLWLKVGANATASTASKSIPIVEKFLEEQQ</sequence>
<dbReference type="InterPro" id="IPR050554">
    <property type="entry name" value="Met_Synthase/Corrinoid"/>
</dbReference>
<dbReference type="InterPro" id="IPR036594">
    <property type="entry name" value="Meth_synthase_dom"/>
</dbReference>
<dbReference type="PANTHER" id="PTHR45833">
    <property type="entry name" value="METHIONINE SYNTHASE"/>
    <property type="match status" value="1"/>
</dbReference>
<dbReference type="Pfam" id="PF02310">
    <property type="entry name" value="B12-binding"/>
    <property type="match status" value="1"/>
</dbReference>
<evidence type="ECO:0000259" key="1">
    <source>
        <dbReference type="PROSITE" id="PS51332"/>
    </source>
</evidence>
<dbReference type="InterPro" id="IPR006158">
    <property type="entry name" value="Cobalamin-bd"/>
</dbReference>
<dbReference type="InterPro" id="IPR036724">
    <property type="entry name" value="Cobalamin-bd_sf"/>
</dbReference>
<dbReference type="Proteomes" id="UP001208689">
    <property type="component" value="Chromosome"/>
</dbReference>
<dbReference type="PROSITE" id="PS51332">
    <property type="entry name" value="B12_BINDING"/>
    <property type="match status" value="1"/>
</dbReference>
<dbReference type="Gene3D" id="3.40.50.280">
    <property type="entry name" value="Cobalamin-binding domain"/>
    <property type="match status" value="1"/>
</dbReference>
<evidence type="ECO:0000313" key="3">
    <source>
        <dbReference type="Proteomes" id="UP001208689"/>
    </source>
</evidence>
<dbReference type="InterPro" id="IPR003759">
    <property type="entry name" value="Cbl-bd_cap"/>
</dbReference>
<protein>
    <submittedName>
        <fullName evidence="2">Trimethylamine corrinoid protein</fullName>
    </submittedName>
</protein>
<dbReference type="Pfam" id="PF02607">
    <property type="entry name" value="B12-binding_2"/>
    <property type="match status" value="1"/>
</dbReference>
<dbReference type="SUPFAM" id="SSF52242">
    <property type="entry name" value="Cobalamin (vitamin B12)-binding domain"/>
    <property type="match status" value="1"/>
</dbReference>
<reference evidence="2" key="1">
    <citation type="submission" date="2022-09" db="EMBL/GenBank/DDBJ databases">
        <title>Actin cytoskeleton and complex cell architecture in an #Asgard archaeon.</title>
        <authorList>
            <person name="Ponce Toledo R.I."/>
            <person name="Schleper C."/>
            <person name="Rodrigues Oliveira T."/>
            <person name="Wollweber F."/>
            <person name="Xu J."/>
            <person name="Rittmann S."/>
            <person name="Klingl A."/>
            <person name="Pilhofer M."/>
        </authorList>
    </citation>
    <scope>NUCLEOTIDE SEQUENCE</scope>
    <source>
        <strain evidence="2">B-35</strain>
    </source>
</reference>
<evidence type="ECO:0000313" key="2">
    <source>
        <dbReference type="EMBL" id="UYP45982.1"/>
    </source>
</evidence>
<dbReference type="Gene3D" id="1.10.1240.10">
    <property type="entry name" value="Methionine synthase domain"/>
    <property type="match status" value="1"/>
</dbReference>
<proteinExistence type="predicted"/>